<proteinExistence type="inferred from homology"/>
<dbReference type="FunFam" id="3.30.300.30:FF:000007">
    <property type="entry name" value="4-coumarate--CoA ligase 2"/>
    <property type="match status" value="1"/>
</dbReference>
<dbReference type="InterPro" id="IPR042099">
    <property type="entry name" value="ANL_N_sf"/>
</dbReference>
<evidence type="ECO:0000259" key="3">
    <source>
        <dbReference type="Pfam" id="PF00501"/>
    </source>
</evidence>
<dbReference type="OrthoDB" id="10253869at2759"/>
<dbReference type="PANTHER" id="PTHR24096:SF415">
    <property type="entry name" value="4-COUMARATE--COA LIGASE"/>
    <property type="match status" value="1"/>
</dbReference>
<protein>
    <recommendedName>
        <fullName evidence="7">4-coumarate--CoA ligase</fullName>
    </recommendedName>
</protein>
<evidence type="ECO:0000313" key="5">
    <source>
        <dbReference type="EMBL" id="KAE8099659.1"/>
    </source>
</evidence>
<dbReference type="Proteomes" id="UP000327013">
    <property type="component" value="Chromosome 7"/>
</dbReference>
<feature type="domain" description="AMP-dependent synthetase/ligase" evidence="3">
    <location>
        <begin position="394"/>
        <end position="444"/>
    </location>
</feature>
<dbReference type="Pfam" id="PF13193">
    <property type="entry name" value="AMP-binding_C"/>
    <property type="match status" value="1"/>
</dbReference>
<dbReference type="InterPro" id="IPR000873">
    <property type="entry name" value="AMP-dep_synth/lig_dom"/>
</dbReference>
<dbReference type="PROSITE" id="PS00455">
    <property type="entry name" value="AMP_BINDING"/>
    <property type="match status" value="1"/>
</dbReference>
<evidence type="ECO:0000256" key="2">
    <source>
        <dbReference type="ARBA" id="ARBA00022598"/>
    </source>
</evidence>
<name>A0A5N6RMZ7_9ROSI</name>
<dbReference type="Gene3D" id="3.30.300.30">
    <property type="match status" value="1"/>
</dbReference>
<evidence type="ECO:0008006" key="7">
    <source>
        <dbReference type="Google" id="ProtNLM"/>
    </source>
</evidence>
<keyword evidence="6" id="KW-1185">Reference proteome</keyword>
<feature type="domain" description="AMP-binding enzyme C-terminal" evidence="4">
    <location>
        <begin position="495"/>
        <end position="570"/>
    </location>
</feature>
<dbReference type="GO" id="GO:0016405">
    <property type="term" value="F:CoA-ligase activity"/>
    <property type="evidence" value="ECO:0007669"/>
    <property type="project" value="TreeGrafter"/>
</dbReference>
<comment type="similarity">
    <text evidence="1">Belongs to the ATP-dependent AMP-binding enzyme family.</text>
</comment>
<dbReference type="InterPro" id="IPR020845">
    <property type="entry name" value="AMP-binding_CS"/>
</dbReference>
<dbReference type="AlphaFoldDB" id="A0A5N6RMZ7"/>
<accession>A0A5N6RMZ7</accession>
<reference evidence="5 6" key="1">
    <citation type="submission" date="2019-06" db="EMBL/GenBank/DDBJ databases">
        <title>A chromosomal-level reference genome of Carpinus fangiana (Coryloideae, Betulaceae).</title>
        <authorList>
            <person name="Yang X."/>
            <person name="Wang Z."/>
            <person name="Zhang L."/>
            <person name="Hao G."/>
            <person name="Liu J."/>
            <person name="Yang Y."/>
        </authorList>
    </citation>
    <scope>NUCLEOTIDE SEQUENCE [LARGE SCALE GENOMIC DNA]</scope>
    <source>
        <strain evidence="5">Cfa_2016G</strain>
        <tissue evidence="5">Leaf</tissue>
    </source>
</reference>
<dbReference type="EMBL" id="CM017327">
    <property type="protein sequence ID" value="KAE8099659.1"/>
    <property type="molecule type" value="Genomic_DNA"/>
</dbReference>
<dbReference type="SUPFAM" id="SSF56801">
    <property type="entry name" value="Acetyl-CoA synthetase-like"/>
    <property type="match status" value="1"/>
</dbReference>
<dbReference type="CDD" id="cd05904">
    <property type="entry name" value="4CL"/>
    <property type="match status" value="1"/>
</dbReference>
<gene>
    <name evidence="5" type="ORF">FH972_017621</name>
</gene>
<dbReference type="PANTHER" id="PTHR24096">
    <property type="entry name" value="LONG-CHAIN-FATTY-ACID--COA LIGASE"/>
    <property type="match status" value="1"/>
</dbReference>
<evidence type="ECO:0000259" key="4">
    <source>
        <dbReference type="Pfam" id="PF13193"/>
    </source>
</evidence>
<organism evidence="5 6">
    <name type="scientific">Carpinus fangiana</name>
    <dbReference type="NCBI Taxonomy" id="176857"/>
    <lineage>
        <taxon>Eukaryota</taxon>
        <taxon>Viridiplantae</taxon>
        <taxon>Streptophyta</taxon>
        <taxon>Embryophyta</taxon>
        <taxon>Tracheophyta</taxon>
        <taxon>Spermatophyta</taxon>
        <taxon>Magnoliopsida</taxon>
        <taxon>eudicotyledons</taxon>
        <taxon>Gunneridae</taxon>
        <taxon>Pentapetalae</taxon>
        <taxon>rosids</taxon>
        <taxon>fabids</taxon>
        <taxon>Fagales</taxon>
        <taxon>Betulaceae</taxon>
        <taxon>Carpinus</taxon>
    </lineage>
</organism>
<evidence type="ECO:0000313" key="6">
    <source>
        <dbReference type="Proteomes" id="UP000327013"/>
    </source>
</evidence>
<keyword evidence="2" id="KW-0436">Ligase</keyword>
<dbReference type="InterPro" id="IPR025110">
    <property type="entry name" value="AMP-bd_C"/>
</dbReference>
<dbReference type="Gene3D" id="3.40.50.12780">
    <property type="entry name" value="N-terminal domain of ligase-like"/>
    <property type="match status" value="2"/>
</dbReference>
<dbReference type="Pfam" id="PF00501">
    <property type="entry name" value="AMP-binding"/>
    <property type="match status" value="2"/>
</dbReference>
<evidence type="ECO:0000256" key="1">
    <source>
        <dbReference type="ARBA" id="ARBA00006432"/>
    </source>
</evidence>
<sequence length="612" mass="68401">MAKSFNPKTQTYSSPRPPIHLPANPNLSLTSFLFQSTSSFPHTVALINDDTGETLTFHQLQLHVSKLAQSLLQLSIDKHDVVLIVAPNSIHFPVCFLAVVALGAVVSTCNPSYTTSELSKQVADCNPKLVITVPELWHKIEEFNLPSIMLSSSNSMKIKSNSKIWYYTELIKSNRVFDLSAKNVRHSDIAALLYSSGTTGTSKGVILTHKNFIATSLMVTADQDRHGEPRNVFLCFIPMFHVFGLSVITYSQLRRGNMVVSMGKFELHKVLGAVEKYRVTHLYVVPPVMILLAKHSVGKKYDLSSLKRIGSGAAPLGKDVMEEIARNFPQVLITQMDREEKRRERARLLRKGAWDLKMRIFQGITFENSYKIEKFGHSGCFVVRLFLEFSMEDPMEESPLSGSTGTLCTGVESQIVSTETLKPLPPNQLGEIWVRGPNIMQGYHNNPEATKQTIDGEGWVHTGDLGYFNEQGQLFVVDRIKDLIKCYAFQVAPAELEGLLLSHNEILDAVVIPFPDTKAGEVPIAYVVRSPNSSLTEEDVQKFLAKQVAPYKRLRAVTFVKSVPKSPSGKILRRVLMEKVRSNIERYQLSFSQVPLQALTKASLYILSSTND</sequence>
<feature type="domain" description="AMP-dependent synthetase/ligase" evidence="3">
    <location>
        <begin position="36"/>
        <end position="333"/>
    </location>
</feature>
<dbReference type="InterPro" id="IPR045851">
    <property type="entry name" value="AMP-bd_C_sf"/>
</dbReference>